<keyword evidence="7" id="KW-0829">Tyrosine-protein kinase</keyword>
<evidence type="ECO:0000259" key="10">
    <source>
        <dbReference type="Pfam" id="PF13614"/>
    </source>
</evidence>
<keyword evidence="4" id="KW-0547">Nucleotide-binding</keyword>
<evidence type="ECO:0000256" key="1">
    <source>
        <dbReference type="ARBA" id="ARBA00007316"/>
    </source>
</evidence>
<dbReference type="EMBL" id="JAUOEL010000008">
    <property type="protein sequence ID" value="MDO5976389.1"/>
    <property type="molecule type" value="Genomic_DNA"/>
</dbReference>
<sequence>MTKKPYYLSDDKDSLNIKEEFIKYLRNWPWFIVTILLFLTFAFFYLKYATVNYQTIGKIKILDDSSKAIELPGDISSLFESSKVNLENEIEVIKSQRLLENVVKNLSLNISYFEEGSIKSKELWNPPFKVHAIDSIIKLPESDIYFVEIASDAYHISNSKNKKWQIKTHNIDSKFEDLPFLIKTVSSNMIERHLGKKYKVKFSSVRKTTIKLSNSLKVSQIGKSSDILSLSLIGESHLKSEAIINELINQFNLDGILDRQLVSQRTMDFVDDRFIFLTEELDSIESNKKGFKQNNSLSDIGLDTEYTIVRKANTSDEVLRLETQLEIAKLLRETLNNQNEFSLLPANIGLENAGINTLIYDFNVDVTYRNRIANGAGTNNPIILNLESKLVRLKTNILKSVIAYEKQSNAALKRANKISKKASGLFSQIPEKEKILRSIERQQSIKETLYVLLLEKREEAAINLAITSPSIKVVDYALTNSKPTSPNRSNTYFVALSMGLILPFAFFYILFFIDSKIHRKEDIASKNQTIPIVGEIPHTKDDKLIKGASDKSILSESFRVLRTNINHFLKNNSKDNNGKVIFITSTIKGEGKTFTAINLALSYLSLNKKVLLVGADFRNPQIHSYFKKTRNSDGLSNYLDNESINYNDLILDYSVGNSKLKILHSGSIPPSPAELISNGRFGDLLQQLKKEYDYVVVDTAPTILVTDTMLIAPYADSTIYVVRSKYTDKKLLPFACQLIESNKLINVAFLLNGLVPSRLYGYNYNYGYNYGYGNENTKKPWYLKMLRR</sequence>
<keyword evidence="3 12" id="KW-0808">Transferase</keyword>
<evidence type="ECO:0000256" key="7">
    <source>
        <dbReference type="ARBA" id="ARBA00023137"/>
    </source>
</evidence>
<keyword evidence="6" id="KW-0067">ATP-binding</keyword>
<feature type="transmembrane region" description="Helical" evidence="9">
    <location>
        <begin position="28"/>
        <end position="46"/>
    </location>
</feature>
<dbReference type="RefSeq" id="WP_303303676.1">
    <property type="nucleotide sequence ID" value="NZ_BAABDA010000001.1"/>
</dbReference>
<keyword evidence="5" id="KW-0418">Kinase</keyword>
<dbReference type="SUPFAM" id="SSF52540">
    <property type="entry name" value="P-loop containing nucleoside triphosphate hydrolases"/>
    <property type="match status" value="1"/>
</dbReference>
<dbReference type="InterPro" id="IPR027417">
    <property type="entry name" value="P-loop_NTPase"/>
</dbReference>
<evidence type="ECO:0000256" key="9">
    <source>
        <dbReference type="SAM" id="Phobius"/>
    </source>
</evidence>
<keyword evidence="9" id="KW-0812">Transmembrane</keyword>
<feature type="domain" description="AAA" evidence="10">
    <location>
        <begin position="579"/>
        <end position="726"/>
    </location>
</feature>
<evidence type="ECO:0000256" key="8">
    <source>
        <dbReference type="ARBA" id="ARBA00051245"/>
    </source>
</evidence>
<comment type="similarity">
    <text evidence="1">Belongs to the CpsD/CapB family.</text>
</comment>
<dbReference type="Pfam" id="PF13614">
    <property type="entry name" value="AAA_31"/>
    <property type="match status" value="1"/>
</dbReference>
<dbReference type="InterPro" id="IPR032807">
    <property type="entry name" value="GNVR"/>
</dbReference>
<reference evidence="12" key="1">
    <citation type="submission" date="2023-07" db="EMBL/GenBank/DDBJ databases">
        <title>Two novel species in the genus Flavivirga.</title>
        <authorList>
            <person name="Kwon K."/>
        </authorList>
    </citation>
    <scope>NUCLEOTIDE SEQUENCE</scope>
    <source>
        <strain evidence="12">KACC 14158</strain>
    </source>
</reference>
<feature type="transmembrane region" description="Helical" evidence="9">
    <location>
        <begin position="492"/>
        <end position="513"/>
    </location>
</feature>
<dbReference type="CDD" id="cd05387">
    <property type="entry name" value="BY-kinase"/>
    <property type="match status" value="1"/>
</dbReference>
<proteinExistence type="inferred from homology"/>
<keyword evidence="13" id="KW-1185">Reference proteome</keyword>
<dbReference type="InterPro" id="IPR005702">
    <property type="entry name" value="Wzc-like_C"/>
</dbReference>
<evidence type="ECO:0000256" key="6">
    <source>
        <dbReference type="ARBA" id="ARBA00022840"/>
    </source>
</evidence>
<evidence type="ECO:0000259" key="11">
    <source>
        <dbReference type="Pfam" id="PF13807"/>
    </source>
</evidence>
<feature type="domain" description="Tyrosine-protein kinase G-rich" evidence="11">
    <location>
        <begin position="434"/>
        <end position="507"/>
    </location>
</feature>
<comment type="catalytic activity">
    <reaction evidence="8">
        <text>L-tyrosyl-[protein] + ATP = O-phospho-L-tyrosyl-[protein] + ADP + H(+)</text>
        <dbReference type="Rhea" id="RHEA:10596"/>
        <dbReference type="Rhea" id="RHEA-COMP:10136"/>
        <dbReference type="Rhea" id="RHEA-COMP:20101"/>
        <dbReference type="ChEBI" id="CHEBI:15378"/>
        <dbReference type="ChEBI" id="CHEBI:30616"/>
        <dbReference type="ChEBI" id="CHEBI:46858"/>
        <dbReference type="ChEBI" id="CHEBI:61978"/>
        <dbReference type="ChEBI" id="CHEBI:456216"/>
        <dbReference type="EC" id="2.7.10.2"/>
    </reaction>
</comment>
<dbReference type="Proteomes" id="UP001176806">
    <property type="component" value="Unassembled WGS sequence"/>
</dbReference>
<dbReference type="PANTHER" id="PTHR32309:SF13">
    <property type="entry name" value="FERRIC ENTEROBACTIN TRANSPORT PROTEIN FEPE"/>
    <property type="match status" value="1"/>
</dbReference>
<dbReference type="NCBIfam" id="TIGR01007">
    <property type="entry name" value="eps_fam"/>
    <property type="match status" value="1"/>
</dbReference>
<dbReference type="Gene3D" id="3.40.50.300">
    <property type="entry name" value="P-loop containing nucleotide triphosphate hydrolases"/>
    <property type="match status" value="1"/>
</dbReference>
<keyword evidence="9" id="KW-1133">Transmembrane helix</keyword>
<evidence type="ECO:0000313" key="12">
    <source>
        <dbReference type="EMBL" id="MDO5976389.1"/>
    </source>
</evidence>
<evidence type="ECO:0000313" key="13">
    <source>
        <dbReference type="Proteomes" id="UP001176806"/>
    </source>
</evidence>
<organism evidence="12 13">
    <name type="scientific">Flavivirga jejuensis</name>
    <dbReference type="NCBI Taxonomy" id="870487"/>
    <lineage>
        <taxon>Bacteria</taxon>
        <taxon>Pseudomonadati</taxon>
        <taxon>Bacteroidota</taxon>
        <taxon>Flavobacteriia</taxon>
        <taxon>Flavobacteriales</taxon>
        <taxon>Flavobacteriaceae</taxon>
        <taxon>Flavivirga</taxon>
    </lineage>
</organism>
<gene>
    <name evidence="12" type="ORF">Q4Q40_19490</name>
</gene>
<evidence type="ECO:0000256" key="3">
    <source>
        <dbReference type="ARBA" id="ARBA00022679"/>
    </source>
</evidence>
<protein>
    <recommendedName>
        <fullName evidence="2">non-specific protein-tyrosine kinase</fullName>
        <ecNumber evidence="2">2.7.10.2</ecNumber>
    </recommendedName>
</protein>
<keyword evidence="9" id="KW-0472">Membrane</keyword>
<comment type="caution">
    <text evidence="12">The sequence shown here is derived from an EMBL/GenBank/DDBJ whole genome shotgun (WGS) entry which is preliminary data.</text>
</comment>
<dbReference type="GO" id="GO:0004715">
    <property type="term" value="F:non-membrane spanning protein tyrosine kinase activity"/>
    <property type="evidence" value="ECO:0007669"/>
    <property type="project" value="UniProtKB-EC"/>
</dbReference>
<dbReference type="InterPro" id="IPR025669">
    <property type="entry name" value="AAA_dom"/>
</dbReference>
<name>A0ABT8WTS7_9FLAO</name>
<evidence type="ECO:0000256" key="2">
    <source>
        <dbReference type="ARBA" id="ARBA00011903"/>
    </source>
</evidence>
<dbReference type="Pfam" id="PF13807">
    <property type="entry name" value="GNVR"/>
    <property type="match status" value="1"/>
</dbReference>
<dbReference type="InterPro" id="IPR050445">
    <property type="entry name" value="Bact_polysacc_biosynth/exp"/>
</dbReference>
<evidence type="ECO:0000256" key="5">
    <source>
        <dbReference type="ARBA" id="ARBA00022777"/>
    </source>
</evidence>
<dbReference type="PANTHER" id="PTHR32309">
    <property type="entry name" value="TYROSINE-PROTEIN KINASE"/>
    <property type="match status" value="1"/>
</dbReference>
<dbReference type="EC" id="2.7.10.2" evidence="2"/>
<evidence type="ECO:0000256" key="4">
    <source>
        <dbReference type="ARBA" id="ARBA00022741"/>
    </source>
</evidence>
<accession>A0ABT8WTS7</accession>